<feature type="transmembrane region" description="Helical" evidence="1">
    <location>
        <begin position="87"/>
        <end position="109"/>
    </location>
</feature>
<dbReference type="AlphaFoldDB" id="A0A6C0H251"/>
<dbReference type="EMBL" id="MN739838">
    <property type="protein sequence ID" value="QHT74133.1"/>
    <property type="molecule type" value="Genomic_DNA"/>
</dbReference>
<keyword evidence="1" id="KW-0472">Membrane</keyword>
<evidence type="ECO:0000256" key="1">
    <source>
        <dbReference type="SAM" id="Phobius"/>
    </source>
</evidence>
<feature type="transmembrane region" description="Helical" evidence="1">
    <location>
        <begin position="62"/>
        <end position="81"/>
    </location>
</feature>
<evidence type="ECO:0008006" key="3">
    <source>
        <dbReference type="Google" id="ProtNLM"/>
    </source>
</evidence>
<keyword evidence="1" id="KW-1133">Transmembrane helix</keyword>
<accession>A0A6C0H251</accession>
<protein>
    <recommendedName>
        <fullName evidence="3">SMODS and SLOG-associating 2TM effector domain-containing protein</fullName>
    </recommendedName>
</protein>
<organism evidence="2">
    <name type="scientific">viral metagenome</name>
    <dbReference type="NCBI Taxonomy" id="1070528"/>
    <lineage>
        <taxon>unclassified sequences</taxon>
        <taxon>metagenomes</taxon>
        <taxon>organismal metagenomes</taxon>
    </lineage>
</organism>
<reference evidence="2" key="1">
    <citation type="journal article" date="2020" name="Nature">
        <title>Giant virus diversity and host interactions through global metagenomics.</title>
        <authorList>
            <person name="Schulz F."/>
            <person name="Roux S."/>
            <person name="Paez-Espino D."/>
            <person name="Jungbluth S."/>
            <person name="Walsh D.A."/>
            <person name="Denef V.J."/>
            <person name="McMahon K.D."/>
            <person name="Konstantinidis K.T."/>
            <person name="Eloe-Fadrosh E.A."/>
            <person name="Kyrpides N.C."/>
            <person name="Woyke T."/>
        </authorList>
    </citation>
    <scope>NUCLEOTIDE SEQUENCE</scope>
    <source>
        <strain evidence="2">GVMAG-M-3300023179-4</strain>
    </source>
</reference>
<sequence length="246" mass="27888">MNDSNNLKNESDKDSYKDSEINSNLKWNTSIDKMLENWADNAKCYEWMYTESYSRYNFRSTAMTITVNVAIAFSGITNLIVGTPTQYTNVSPSTIIGCVSIGISIISMLQDKLDWITLANNFKQASQQWGIISRKIIEQVSLPWQGRKDCGTFLKYIRADINQISQYNSSIPKDIREACNKKFGKIPHFDIPDICGQLEHTTGYVNDTNIITKINIPDKSGILDPKIEYINDLKNCNTTTSIIPNV</sequence>
<proteinExistence type="predicted"/>
<evidence type="ECO:0000313" key="2">
    <source>
        <dbReference type="EMBL" id="QHT74133.1"/>
    </source>
</evidence>
<keyword evidence="1" id="KW-0812">Transmembrane</keyword>
<name>A0A6C0H251_9ZZZZ</name>